<dbReference type="EMBL" id="AMCI01002806">
    <property type="protein sequence ID" value="EJX01815.1"/>
    <property type="molecule type" value="Genomic_DNA"/>
</dbReference>
<evidence type="ECO:0008006" key="2">
    <source>
        <dbReference type="Google" id="ProtNLM"/>
    </source>
</evidence>
<gene>
    <name evidence="1" type="ORF">EVA_10077</name>
</gene>
<evidence type="ECO:0000313" key="1">
    <source>
        <dbReference type="EMBL" id="EJX01815.1"/>
    </source>
</evidence>
<protein>
    <recommendedName>
        <fullName evidence="2">Alpha-galactosidase</fullName>
    </recommendedName>
</protein>
<sequence length="41" mass="4519">MPGKKSEMACDGKQYSGDYLMKVGLSVFTPWTGNSHVLILE</sequence>
<dbReference type="AlphaFoldDB" id="J9GPB3"/>
<reference evidence="1" key="1">
    <citation type="journal article" date="2012" name="PLoS ONE">
        <title>Gene sets for utilization of primary and secondary nutrition supplies in the distal gut of endangered iberian lynx.</title>
        <authorList>
            <person name="Alcaide M."/>
            <person name="Messina E."/>
            <person name="Richter M."/>
            <person name="Bargiela R."/>
            <person name="Peplies J."/>
            <person name="Huws S.A."/>
            <person name="Newbold C.J."/>
            <person name="Golyshin P.N."/>
            <person name="Simon M.A."/>
            <person name="Lopez G."/>
            <person name="Yakimov M.M."/>
            <person name="Ferrer M."/>
        </authorList>
    </citation>
    <scope>NUCLEOTIDE SEQUENCE</scope>
</reference>
<proteinExistence type="predicted"/>
<organism evidence="1">
    <name type="scientific">gut metagenome</name>
    <dbReference type="NCBI Taxonomy" id="749906"/>
    <lineage>
        <taxon>unclassified sequences</taxon>
        <taxon>metagenomes</taxon>
        <taxon>organismal metagenomes</taxon>
    </lineage>
</organism>
<name>J9GPB3_9ZZZZ</name>
<comment type="caution">
    <text evidence="1">The sequence shown here is derived from an EMBL/GenBank/DDBJ whole genome shotgun (WGS) entry which is preliminary data.</text>
</comment>
<accession>J9GPB3</accession>